<dbReference type="InterPro" id="IPR027385">
    <property type="entry name" value="Beta-barrel_OMP"/>
</dbReference>
<organism evidence="4 5">
    <name type="scientific">Vibrio furnissii</name>
    <dbReference type="NCBI Taxonomy" id="29494"/>
    <lineage>
        <taxon>Bacteria</taxon>
        <taxon>Pseudomonadati</taxon>
        <taxon>Pseudomonadota</taxon>
        <taxon>Gammaproteobacteria</taxon>
        <taxon>Vibrionales</taxon>
        <taxon>Vibrionaceae</taxon>
        <taxon>Vibrio</taxon>
    </lineage>
</organism>
<keyword evidence="1 2" id="KW-0732">Signal</keyword>
<evidence type="ECO:0000313" key="5">
    <source>
        <dbReference type="Proteomes" id="UP000051221"/>
    </source>
</evidence>
<dbReference type="InParanoid" id="A0A0Q2RHZ3"/>
<dbReference type="RefSeq" id="WP_055467218.1">
    <property type="nucleotide sequence ID" value="NZ_CP046795.1"/>
</dbReference>
<dbReference type="SUPFAM" id="SSF56925">
    <property type="entry name" value="OMPA-like"/>
    <property type="match status" value="1"/>
</dbReference>
<dbReference type="Proteomes" id="UP000051221">
    <property type="component" value="Unassembled WGS sequence"/>
</dbReference>
<feature type="signal peptide" evidence="2">
    <location>
        <begin position="1"/>
        <end position="25"/>
    </location>
</feature>
<reference evidence="4 5" key="1">
    <citation type="submission" date="2015-08" db="EMBL/GenBank/DDBJ databases">
        <title>Antibacterial properties of a collection of Vibrionaceae strains.</title>
        <authorList>
            <person name="Giubergia S."/>
        </authorList>
    </citation>
    <scope>NUCLEOTIDE SEQUENCE [LARGE SCALE GENOMIC DNA]</scope>
    <source>
        <strain evidence="4 5">S0821</strain>
    </source>
</reference>
<dbReference type="Pfam" id="PF13505">
    <property type="entry name" value="OMP_b-brl"/>
    <property type="match status" value="1"/>
</dbReference>
<feature type="domain" description="Outer membrane protein beta-barrel" evidence="3">
    <location>
        <begin position="9"/>
        <end position="172"/>
    </location>
</feature>
<dbReference type="Gene3D" id="2.40.160.20">
    <property type="match status" value="1"/>
</dbReference>
<evidence type="ECO:0000313" key="4">
    <source>
        <dbReference type="EMBL" id="KQH83654.1"/>
    </source>
</evidence>
<evidence type="ECO:0000256" key="1">
    <source>
        <dbReference type="ARBA" id="ARBA00022729"/>
    </source>
</evidence>
<feature type="chain" id="PRO_5006196231" evidence="2">
    <location>
        <begin position="26"/>
        <end position="172"/>
    </location>
</feature>
<dbReference type="EMBL" id="LKHS01000033">
    <property type="protein sequence ID" value="KQH83654.1"/>
    <property type="molecule type" value="Genomic_DNA"/>
</dbReference>
<name>A0A0Q2RHZ3_VIBFU</name>
<dbReference type="AlphaFoldDB" id="A0A0Q2RHZ3"/>
<evidence type="ECO:0000259" key="3">
    <source>
        <dbReference type="Pfam" id="PF13505"/>
    </source>
</evidence>
<dbReference type="OrthoDB" id="6115907at2"/>
<comment type="caution">
    <text evidence="4">The sequence shown here is derived from an EMBL/GenBank/DDBJ whole genome shotgun (WGS) entry which is preliminary data.</text>
</comment>
<proteinExistence type="predicted"/>
<sequence>MNISNQFLFAFLAVGTITISPAAFSAPYVGAELGYSDAEYQPDHARLSGDGNPINIGVQAGYFLNDYLGLEARYSRSVQRSSGLKVDELTSGFAKLNLPVTPRIALYGLAGYSTFTLDKQGVASVDESGFSFGGGIHFALDRHKALALDVIRYADADHASLYAMNLAFQYRF</sequence>
<keyword evidence="5" id="KW-1185">Reference proteome</keyword>
<dbReference type="InterPro" id="IPR011250">
    <property type="entry name" value="OMP/PagP_B-barrel"/>
</dbReference>
<accession>A0A0Q2RHZ3</accession>
<protein>
    <submittedName>
        <fullName evidence="4">WbfE protein</fullName>
    </submittedName>
</protein>
<evidence type="ECO:0000256" key="2">
    <source>
        <dbReference type="SAM" id="SignalP"/>
    </source>
</evidence>
<gene>
    <name evidence="4" type="ORF">AMR76_21840</name>
</gene>